<dbReference type="FunFam" id="3.80.10.10:FF:000041">
    <property type="entry name" value="LRR receptor-like serine/threonine-protein kinase ERECTA"/>
    <property type="match status" value="1"/>
</dbReference>
<evidence type="ECO:0000256" key="11">
    <source>
        <dbReference type="ARBA" id="ARBA00023180"/>
    </source>
</evidence>
<evidence type="ECO:0000256" key="9">
    <source>
        <dbReference type="ARBA" id="ARBA00023136"/>
    </source>
</evidence>
<gene>
    <name evidence="14" type="ORF">L484_005268</name>
</gene>
<accession>W9QQB8</accession>
<dbReference type="EMBL" id="KE344011">
    <property type="protein sequence ID" value="EXB50694.1"/>
    <property type="molecule type" value="Genomic_DNA"/>
</dbReference>
<keyword evidence="6" id="KW-0732">Signal</keyword>
<dbReference type="InterPro" id="IPR046956">
    <property type="entry name" value="RLP23-like"/>
</dbReference>
<feature type="domain" description="Leucine-rich repeat-containing N-terminal plant-type" evidence="13">
    <location>
        <begin position="51"/>
        <end position="87"/>
    </location>
</feature>
<dbReference type="Proteomes" id="UP000030645">
    <property type="component" value="Unassembled WGS sequence"/>
</dbReference>
<dbReference type="eggNOG" id="KOG0619">
    <property type="taxonomic scope" value="Eukaryota"/>
</dbReference>
<dbReference type="STRING" id="981085.W9QQB8"/>
<keyword evidence="10 14" id="KW-0675">Receptor</keyword>
<dbReference type="PRINTS" id="PR00019">
    <property type="entry name" value="LEURICHRPT"/>
</dbReference>
<dbReference type="FunFam" id="3.80.10.10:FF:000095">
    <property type="entry name" value="LRR receptor-like serine/threonine-protein kinase GSO1"/>
    <property type="match status" value="2"/>
</dbReference>
<evidence type="ECO:0000259" key="13">
    <source>
        <dbReference type="Pfam" id="PF08263"/>
    </source>
</evidence>
<dbReference type="OrthoDB" id="1394818at2759"/>
<keyword evidence="4" id="KW-0433">Leucine-rich repeat</keyword>
<protein>
    <submittedName>
        <fullName evidence="14">Receptor-like protein 12</fullName>
    </submittedName>
</protein>
<dbReference type="SMART" id="SM00369">
    <property type="entry name" value="LRR_TYP"/>
    <property type="match status" value="6"/>
</dbReference>
<dbReference type="Pfam" id="PF08263">
    <property type="entry name" value="LRRNT_2"/>
    <property type="match status" value="1"/>
</dbReference>
<keyword evidence="9" id="KW-0472">Membrane</keyword>
<evidence type="ECO:0000256" key="10">
    <source>
        <dbReference type="ARBA" id="ARBA00023170"/>
    </source>
</evidence>
<dbReference type="SUPFAM" id="SSF52058">
    <property type="entry name" value="L domain-like"/>
    <property type="match status" value="3"/>
</dbReference>
<comment type="subcellular location">
    <subcellularLocation>
        <location evidence="1">Cell membrane</location>
        <topology evidence="1">Single-pass type I membrane protein</topology>
    </subcellularLocation>
</comment>
<proteinExistence type="inferred from homology"/>
<dbReference type="InterPro" id="IPR013210">
    <property type="entry name" value="LRR_N_plant-typ"/>
</dbReference>
<evidence type="ECO:0000256" key="3">
    <source>
        <dbReference type="ARBA" id="ARBA00022475"/>
    </source>
</evidence>
<feature type="region of interest" description="Disordered" evidence="12">
    <location>
        <begin position="953"/>
        <end position="972"/>
    </location>
</feature>
<dbReference type="AlphaFoldDB" id="W9QQB8"/>
<evidence type="ECO:0000256" key="7">
    <source>
        <dbReference type="ARBA" id="ARBA00022737"/>
    </source>
</evidence>
<evidence type="ECO:0000256" key="4">
    <source>
        <dbReference type="ARBA" id="ARBA00022614"/>
    </source>
</evidence>
<dbReference type="InterPro" id="IPR032675">
    <property type="entry name" value="LRR_dom_sf"/>
</dbReference>
<evidence type="ECO:0000256" key="12">
    <source>
        <dbReference type="SAM" id="MobiDB-lite"/>
    </source>
</evidence>
<reference evidence="15" key="1">
    <citation type="submission" date="2013-01" db="EMBL/GenBank/DDBJ databases">
        <title>Draft Genome Sequence of a Mulberry Tree, Morus notabilis C.K. Schneid.</title>
        <authorList>
            <person name="He N."/>
            <person name="Zhao S."/>
        </authorList>
    </citation>
    <scope>NUCLEOTIDE SEQUENCE</scope>
</reference>
<dbReference type="PANTHER" id="PTHR48061:SF2">
    <property type="entry name" value="RECEPTOR LIKE PROTEIN 30-LIKE"/>
    <property type="match status" value="1"/>
</dbReference>
<name>W9QQB8_9ROSA</name>
<dbReference type="PANTHER" id="PTHR48061">
    <property type="entry name" value="LEUCINE-RICH REPEAT RECEPTOR PROTEIN KINASE EMS1-LIKE-RELATED"/>
    <property type="match status" value="1"/>
</dbReference>
<evidence type="ECO:0000256" key="1">
    <source>
        <dbReference type="ARBA" id="ARBA00004251"/>
    </source>
</evidence>
<keyword evidence="3" id="KW-1003">Cell membrane</keyword>
<keyword evidence="7" id="KW-0677">Repeat</keyword>
<dbReference type="GO" id="GO:0005886">
    <property type="term" value="C:plasma membrane"/>
    <property type="evidence" value="ECO:0007669"/>
    <property type="project" value="UniProtKB-SubCell"/>
</dbReference>
<comment type="similarity">
    <text evidence="2">Belongs to the RLP family.</text>
</comment>
<organism evidence="14 15">
    <name type="scientific">Morus notabilis</name>
    <dbReference type="NCBI Taxonomy" id="981085"/>
    <lineage>
        <taxon>Eukaryota</taxon>
        <taxon>Viridiplantae</taxon>
        <taxon>Streptophyta</taxon>
        <taxon>Embryophyta</taxon>
        <taxon>Tracheophyta</taxon>
        <taxon>Spermatophyta</taxon>
        <taxon>Magnoliopsida</taxon>
        <taxon>eudicotyledons</taxon>
        <taxon>Gunneridae</taxon>
        <taxon>Pentapetalae</taxon>
        <taxon>rosids</taxon>
        <taxon>fabids</taxon>
        <taxon>Rosales</taxon>
        <taxon>Moraceae</taxon>
        <taxon>Moreae</taxon>
        <taxon>Morus</taxon>
    </lineage>
</organism>
<evidence type="ECO:0000256" key="6">
    <source>
        <dbReference type="ARBA" id="ARBA00022729"/>
    </source>
</evidence>
<dbReference type="Pfam" id="PF13855">
    <property type="entry name" value="LRR_8"/>
    <property type="match status" value="2"/>
</dbReference>
<keyword evidence="8" id="KW-1133">Transmembrane helix</keyword>
<dbReference type="InterPro" id="IPR001611">
    <property type="entry name" value="Leu-rich_rpt"/>
</dbReference>
<sequence>MMRTPPAFSWLYNFLMMINICSTLILLPLLSLQATAAAAAAAAAAGQSCLSHERSLLLQLNNTLTFDLDPLPWDRSTDCCTWDGVRCQEGRVVGLDLSNKFISGGLTHNSSLFQFQYLKTLDLSLNNFSTPMPSSFGNLTSLTHLNLADSGFVGQIPIELSRLTNLVTLDFTTTLLIVFPRSPLLKVHQSNWSMSFQNLTKLEELHLDFVDMSAAGKEWGRVFSSSLPNLRVLTMTGCSLSGPIHHSLRNLHSLSSLCLDGNPLSSPVPRFIANFPRLTSLKLSNCGLYGTFPQEIFQVPSLEYVDVSFNPLLQGSFPEFPQNNSLQYLELSNTSFSGRIPTSINNLANLSTLDLSKSRFNGSVPNFMLTKLVYLDLSANKFTGLIPSSLFKAASLERIDLSDNEFHGQLPDFPNVSPSLLQYLYLGGNNLEGPIPMSIFELKNLSYLSLPFNNLNGTIQLESTLKELVKLIELDLSFNNLSVAVDAYAAAPSSFPEGLSTLSLASCRLNVFPNLKNHSSLTSLDLSNNQIHGTIPNWVWNLGFESFGLTVLNLSHNHLEGIQEPYSPPMYLNILDLNSNQIHGKLPTLPPSADYIDFSSNNLHSSIPFDIGKNLSSNFFLSLSHNGLTGVIPQSICEMTSAKFVDFSSNNLSGKIPECMYTMTSTSLIVLNLRGNHLSGAIPDSFAAGCVLRTLDLHGNSMEGKIPKSLAYCTGLEVLDLGNNQLIDEFPCFLNNISSLQVLILRANKFRGSIGCHNANINESSWAKLQIIDLAHNSFSGQLPGRNFLTNWKAMMSSPDEKLSHLQIAVWKDLNYVVSTAITMKGQDTLLVKILTAETCIDFSSNDFNGPIPEEFGALRLLYVLNLSSNAFSGPIPGSLGELQSLESLDLSWNELSGTIPTSLASLNFLSHLNLSFNKLVGMIPSGTQFQTFSANSFIGNRGLHGCPLTTNCTPADHQSPPSGDDKSHSTHSESKKIDWDLLSVEIGFIVGFGSLIGPLVFCKRWRNLYYETAEDVAFRILPLAVTRKWLSWTTTR</sequence>
<dbReference type="InterPro" id="IPR003591">
    <property type="entry name" value="Leu-rich_rpt_typical-subtyp"/>
</dbReference>
<evidence type="ECO:0000256" key="2">
    <source>
        <dbReference type="ARBA" id="ARBA00009592"/>
    </source>
</evidence>
<evidence type="ECO:0000313" key="14">
    <source>
        <dbReference type="EMBL" id="EXB50694.1"/>
    </source>
</evidence>
<evidence type="ECO:0000256" key="8">
    <source>
        <dbReference type="ARBA" id="ARBA00022989"/>
    </source>
</evidence>
<dbReference type="KEGG" id="mnt:21388743"/>
<keyword evidence="5" id="KW-0812">Transmembrane</keyword>
<keyword evidence="11" id="KW-0325">Glycoprotein</keyword>
<keyword evidence="15" id="KW-1185">Reference proteome</keyword>
<evidence type="ECO:0000313" key="15">
    <source>
        <dbReference type="Proteomes" id="UP000030645"/>
    </source>
</evidence>
<evidence type="ECO:0000256" key="5">
    <source>
        <dbReference type="ARBA" id="ARBA00022692"/>
    </source>
</evidence>
<dbReference type="Pfam" id="PF00560">
    <property type="entry name" value="LRR_1"/>
    <property type="match status" value="7"/>
</dbReference>
<dbReference type="Gene3D" id="3.80.10.10">
    <property type="entry name" value="Ribonuclease Inhibitor"/>
    <property type="match status" value="4"/>
</dbReference>